<protein>
    <submittedName>
        <fullName evidence="1">Uncharacterized protein</fullName>
    </submittedName>
</protein>
<dbReference type="EMBL" id="GBRH01268016">
    <property type="protein sequence ID" value="JAD29879.1"/>
    <property type="molecule type" value="Transcribed_RNA"/>
</dbReference>
<name>A0A0A8YSC9_ARUDO</name>
<reference evidence="1" key="1">
    <citation type="submission" date="2014-09" db="EMBL/GenBank/DDBJ databases">
        <authorList>
            <person name="Magalhaes I.L.F."/>
            <person name="Oliveira U."/>
            <person name="Santos F.R."/>
            <person name="Vidigal T.H.D.A."/>
            <person name="Brescovit A.D."/>
            <person name="Santos A.J."/>
        </authorList>
    </citation>
    <scope>NUCLEOTIDE SEQUENCE</scope>
    <source>
        <tissue evidence="1">Shoot tissue taken approximately 20 cm above the soil surface</tissue>
    </source>
</reference>
<evidence type="ECO:0000313" key="1">
    <source>
        <dbReference type="EMBL" id="JAD29879.1"/>
    </source>
</evidence>
<sequence>MTSVLTRRQIAQNIHSWPSQRKHWMAM</sequence>
<organism evidence="1">
    <name type="scientific">Arundo donax</name>
    <name type="common">Giant reed</name>
    <name type="synonym">Donax arundinaceus</name>
    <dbReference type="NCBI Taxonomy" id="35708"/>
    <lineage>
        <taxon>Eukaryota</taxon>
        <taxon>Viridiplantae</taxon>
        <taxon>Streptophyta</taxon>
        <taxon>Embryophyta</taxon>
        <taxon>Tracheophyta</taxon>
        <taxon>Spermatophyta</taxon>
        <taxon>Magnoliopsida</taxon>
        <taxon>Liliopsida</taxon>
        <taxon>Poales</taxon>
        <taxon>Poaceae</taxon>
        <taxon>PACMAD clade</taxon>
        <taxon>Arundinoideae</taxon>
        <taxon>Arundineae</taxon>
        <taxon>Arundo</taxon>
    </lineage>
</organism>
<accession>A0A0A8YSC9</accession>
<reference evidence="1" key="2">
    <citation type="journal article" date="2015" name="Data Brief">
        <title>Shoot transcriptome of the giant reed, Arundo donax.</title>
        <authorList>
            <person name="Barrero R.A."/>
            <person name="Guerrero F.D."/>
            <person name="Moolhuijzen P."/>
            <person name="Goolsby J.A."/>
            <person name="Tidwell J."/>
            <person name="Bellgard S.E."/>
            <person name="Bellgard M.I."/>
        </authorList>
    </citation>
    <scope>NUCLEOTIDE SEQUENCE</scope>
    <source>
        <tissue evidence="1">Shoot tissue taken approximately 20 cm above the soil surface</tissue>
    </source>
</reference>
<proteinExistence type="predicted"/>
<dbReference type="AlphaFoldDB" id="A0A0A8YSC9"/>